<dbReference type="RefSeq" id="WP_041086753.1">
    <property type="nucleotide sequence ID" value="NZ_JXRP01000009.1"/>
</dbReference>
<sequence>MLDHSMKISNVKIILEDGISLQGDLFIQNGKIQEIAEKLEQKADLVLDGTGKNWTLVPGFIDLHIHGAAGHDVMDATKEALAGMAQTLPKEGTTSFLATTITQSKEAITKALMMAGHYMNEQPDHGQAEILGIHLEGPFISSKKAGAQPLEHIIAPNAVLFDQWQKASGEKIRLVTAAPETDGGQAFFKYAADQHVVASIGHSNATSAEVKEAINQGARHITHLFNQMSGLHHREPGVVGAAFLHNELIIEMIVDFVHIHPEAVKLAYSIKGADRTILITDAMRAKGLPDGTYDLGGQEVFVAGNEARLKDGTLAGSILTFQDAIKNMKSQTNLSMEELVKITSSNAAKQIGVYDRKGSITVGKDADLVLLDQKWTVQHTICRGKISYQKEELFQ</sequence>
<dbReference type="GO" id="GO:0046872">
    <property type="term" value="F:metal ion binding"/>
    <property type="evidence" value="ECO:0007669"/>
    <property type="project" value="UniProtKB-KW"/>
</dbReference>
<protein>
    <recommendedName>
        <fullName evidence="3">N-acetylglucosamine-6-phosphate deacetylase</fullName>
        <ecNumber evidence="2">3.5.1.25</ecNumber>
    </recommendedName>
</protein>
<dbReference type="PIRSF" id="PIRSF038994">
    <property type="entry name" value="NagA"/>
    <property type="match status" value="1"/>
</dbReference>
<proteinExistence type="inferred from homology"/>
<evidence type="ECO:0000256" key="7">
    <source>
        <dbReference type="ARBA" id="ARBA00047647"/>
    </source>
</evidence>
<dbReference type="PATRIC" id="fig|889306.3.peg.1007"/>
<dbReference type="FunFam" id="3.20.20.140:FF:000004">
    <property type="entry name" value="N-acetylglucosamine-6-phosphate deacetylase"/>
    <property type="match status" value="1"/>
</dbReference>
<keyword evidence="6 9" id="KW-0119">Carbohydrate metabolism</keyword>
<evidence type="ECO:0000256" key="6">
    <source>
        <dbReference type="ARBA" id="ARBA00023277"/>
    </source>
</evidence>
<feature type="binding site" evidence="11">
    <location>
        <position position="223"/>
    </location>
    <ligand>
        <name>Zn(2+)</name>
        <dbReference type="ChEBI" id="CHEBI:29105"/>
    </ligand>
</feature>
<name>A0A0C2S697_9BACL</name>
<dbReference type="OrthoDB" id="9776488at2"/>
<dbReference type="InterPro" id="IPR006680">
    <property type="entry name" value="Amidohydro-rel"/>
</dbReference>
<comment type="similarity">
    <text evidence="1 9">Belongs to the metallo-dependent hydrolases superfamily. NagA family.</text>
</comment>
<keyword evidence="5 9" id="KW-0378">Hydrolase</keyword>
<evidence type="ECO:0000256" key="4">
    <source>
        <dbReference type="ARBA" id="ARBA00022723"/>
    </source>
</evidence>
<evidence type="ECO:0000256" key="11">
    <source>
        <dbReference type="PIRSR" id="PIRSR038994-3"/>
    </source>
</evidence>
<keyword evidence="4 11" id="KW-0479">Metal-binding</keyword>
<comment type="pathway">
    <text evidence="8">Amino-sugar metabolism; N-acetylneuraminate degradation; D-fructose 6-phosphate from N-acetylneuraminate: step 4/5.</text>
</comment>
<accession>A0A0C2S697</accession>
<evidence type="ECO:0000256" key="5">
    <source>
        <dbReference type="ARBA" id="ARBA00022801"/>
    </source>
</evidence>
<dbReference type="Proteomes" id="UP000031938">
    <property type="component" value="Unassembled WGS sequence"/>
</dbReference>
<feature type="domain" description="Amidohydrolase-related" evidence="12">
    <location>
        <begin position="55"/>
        <end position="386"/>
    </location>
</feature>
<organism evidence="13 14">
    <name type="scientific">Jeotgalibacillus soli</name>
    <dbReference type="NCBI Taxonomy" id="889306"/>
    <lineage>
        <taxon>Bacteria</taxon>
        <taxon>Bacillati</taxon>
        <taxon>Bacillota</taxon>
        <taxon>Bacilli</taxon>
        <taxon>Bacillales</taxon>
        <taxon>Caryophanaceae</taxon>
        <taxon>Jeotgalibacillus</taxon>
    </lineage>
</organism>
<evidence type="ECO:0000256" key="10">
    <source>
        <dbReference type="PIRSR" id="PIRSR038994-1"/>
    </source>
</evidence>
<dbReference type="STRING" id="889306.KP78_10020"/>
<dbReference type="GO" id="GO:0008448">
    <property type="term" value="F:N-acetylglucosamine-6-phosphate deacetylase activity"/>
    <property type="evidence" value="ECO:0007669"/>
    <property type="project" value="UniProtKB-EC"/>
</dbReference>
<evidence type="ECO:0000256" key="2">
    <source>
        <dbReference type="ARBA" id="ARBA00011899"/>
    </source>
</evidence>
<dbReference type="InterPro" id="IPR011059">
    <property type="entry name" value="Metal-dep_hydrolase_composite"/>
</dbReference>
<evidence type="ECO:0000256" key="3">
    <source>
        <dbReference type="ARBA" id="ARBA00018029"/>
    </source>
</evidence>
<feature type="binding site" evidence="11">
    <location>
        <position position="136"/>
    </location>
    <ligand>
        <name>Zn(2+)</name>
        <dbReference type="ChEBI" id="CHEBI:29105"/>
    </ligand>
</feature>
<dbReference type="EC" id="3.5.1.25" evidence="2"/>
<dbReference type="Pfam" id="PF01979">
    <property type="entry name" value="Amidohydro_1"/>
    <property type="match status" value="1"/>
</dbReference>
<evidence type="ECO:0000256" key="8">
    <source>
        <dbReference type="ARBA" id="ARBA00060590"/>
    </source>
</evidence>
<dbReference type="EMBL" id="JXRP01000009">
    <property type="protein sequence ID" value="KIL49534.1"/>
    <property type="molecule type" value="Genomic_DNA"/>
</dbReference>
<dbReference type="Gene3D" id="3.20.20.140">
    <property type="entry name" value="Metal-dependent hydrolases"/>
    <property type="match status" value="1"/>
</dbReference>
<dbReference type="AlphaFoldDB" id="A0A0C2S697"/>
<dbReference type="GO" id="GO:0006046">
    <property type="term" value="P:N-acetylglucosamine catabolic process"/>
    <property type="evidence" value="ECO:0007669"/>
    <property type="project" value="TreeGrafter"/>
</dbReference>
<dbReference type="InterPro" id="IPR003764">
    <property type="entry name" value="GlcNAc_6-P_deAcase"/>
</dbReference>
<evidence type="ECO:0000313" key="14">
    <source>
        <dbReference type="Proteomes" id="UP000031938"/>
    </source>
</evidence>
<evidence type="ECO:0000313" key="13">
    <source>
        <dbReference type="EMBL" id="KIL49534.1"/>
    </source>
</evidence>
<evidence type="ECO:0000256" key="1">
    <source>
        <dbReference type="ARBA" id="ARBA00010716"/>
    </source>
</evidence>
<feature type="active site" description="Proton donor/acceptor" evidence="10">
    <location>
        <position position="281"/>
    </location>
</feature>
<comment type="catalytic activity">
    <reaction evidence="7">
        <text>N-acetyl-D-glucosamine 6-phosphate + H2O = D-glucosamine 6-phosphate + acetate</text>
        <dbReference type="Rhea" id="RHEA:22936"/>
        <dbReference type="ChEBI" id="CHEBI:15377"/>
        <dbReference type="ChEBI" id="CHEBI:30089"/>
        <dbReference type="ChEBI" id="CHEBI:57513"/>
        <dbReference type="ChEBI" id="CHEBI:58725"/>
        <dbReference type="EC" id="3.5.1.25"/>
    </reaction>
</comment>
<dbReference type="NCBIfam" id="TIGR00221">
    <property type="entry name" value="nagA"/>
    <property type="match status" value="1"/>
</dbReference>
<evidence type="ECO:0000259" key="12">
    <source>
        <dbReference type="Pfam" id="PF01979"/>
    </source>
</evidence>
<dbReference type="Gene3D" id="2.30.40.10">
    <property type="entry name" value="Urease, subunit C, domain 1"/>
    <property type="match status" value="1"/>
</dbReference>
<evidence type="ECO:0000256" key="9">
    <source>
        <dbReference type="PIRNR" id="PIRNR038994"/>
    </source>
</evidence>
<dbReference type="CDD" id="cd00854">
    <property type="entry name" value="NagA"/>
    <property type="match status" value="1"/>
</dbReference>
<dbReference type="InterPro" id="IPR032466">
    <property type="entry name" value="Metal_Hydrolase"/>
</dbReference>
<comment type="caution">
    <text evidence="13">The sequence shown here is derived from an EMBL/GenBank/DDBJ whole genome shotgun (WGS) entry which is preliminary data.</text>
</comment>
<keyword evidence="14" id="KW-1185">Reference proteome</keyword>
<dbReference type="PANTHER" id="PTHR11113">
    <property type="entry name" value="N-ACETYLGLUCOSAMINE-6-PHOSPHATE DEACETYLASE"/>
    <property type="match status" value="1"/>
</dbReference>
<dbReference type="PANTHER" id="PTHR11113:SF14">
    <property type="entry name" value="N-ACETYLGLUCOSAMINE-6-PHOSPHATE DEACETYLASE"/>
    <property type="match status" value="1"/>
</dbReference>
<comment type="cofactor">
    <cofactor evidence="11">
        <name>a divalent metal cation</name>
        <dbReference type="ChEBI" id="CHEBI:60240"/>
    </cofactor>
    <text evidence="11">Binds 1 divalent metal cation per subunit.</text>
</comment>
<dbReference type="SUPFAM" id="SSF51556">
    <property type="entry name" value="Metallo-dependent hydrolases"/>
    <property type="match status" value="1"/>
</dbReference>
<reference evidence="13 14" key="1">
    <citation type="submission" date="2015-01" db="EMBL/GenBank/DDBJ databases">
        <title>Genome sequencing of Jeotgalibacillus soli.</title>
        <authorList>
            <person name="Goh K.M."/>
            <person name="Chan K.-G."/>
            <person name="Yaakop A.S."/>
            <person name="Ee R."/>
            <person name="Gan H.M."/>
            <person name="Chan C.S."/>
        </authorList>
    </citation>
    <scope>NUCLEOTIDE SEQUENCE [LARGE SCALE GENOMIC DNA]</scope>
    <source>
        <strain evidence="13 14">P9</strain>
    </source>
</reference>
<dbReference type="SUPFAM" id="SSF51338">
    <property type="entry name" value="Composite domain of metallo-dependent hydrolases"/>
    <property type="match status" value="1"/>
</dbReference>
<feature type="binding site" evidence="11">
    <location>
        <position position="202"/>
    </location>
    <ligand>
        <name>Zn(2+)</name>
        <dbReference type="ChEBI" id="CHEBI:29105"/>
    </ligand>
</feature>
<gene>
    <name evidence="13" type="ORF">KP78_10020</name>
</gene>